<accession>A0A8S5SLH6</accession>
<protein>
    <submittedName>
        <fullName evidence="4">Tail tape measure</fullName>
    </submittedName>
</protein>
<sequence length="748" mass="78892">MAHVLDAVIRLDDQFSGVIRDVEKNLGEFSRTTKDVSKSVQKVGKTLGSLGSTLTTHVTLPLAGASVAAFKFGADLEDAVGATDQIYKGASSGIQDWAANLDSSYGIAESQALTYADTMGAMLKNIGGLTEDQAAKQAEKLIELAGDLTAMYGGSTDDAVRALTGALKGNNTMLDNYGMGVNDATVKTKALSMGLYNGTGQMSLSAKQAATLALIMEQTGDAQGQAARETDSASGSMRGFKTELQNVATMFGQTLLPIITPFISKLRDLMKSFKNLSPETQENIVKLAGLAIALGPTISLLSRITLGTSRLLTKLSDLERAFKHGKGLMETIFTPGTKVAIVITLIVIAVILLIKNWDKLKEAMKRVKEHFDKLKNTVNEVKNKIIDFKDNAVEKVKTKLDDFKQTLEDNKGTIKAVAGVLTAIFGPALVQTGVKASVAGGKIAGSFVANIIKTGTQATVNGAKLTASFIASMVKAGWEAVIAAGKITVSFIGSLIKTAAQAAVTATTISGHLIVSMVQYAAQGWKTVASIVATTAAWIAQKAVMIGTTVATYAAAGAQKLLNAVMAANPILLVIGLLAGLVLGLIALYHHSETARNIMNNLWNGIKNGATKAKKAVHNMVTKVKGYWNDLKTFLKNPIKGTVNIVQKGVGWVKNKVGHNAYGTNNWGGGLTWVGEQGPELINLPRGSKVYPTNESASMAKGLRPSQITIAKLADQIVVREDADIDRIATALVKKLDKAEVAYGGGAI</sequence>
<proteinExistence type="predicted"/>
<feature type="transmembrane region" description="Helical" evidence="3">
    <location>
        <begin position="570"/>
        <end position="589"/>
    </location>
</feature>
<name>A0A8S5SLH6_9CAUD</name>
<dbReference type="GO" id="GO:0098003">
    <property type="term" value="P:viral tail assembly"/>
    <property type="evidence" value="ECO:0007669"/>
    <property type="project" value="UniProtKB-KW"/>
</dbReference>
<keyword evidence="2" id="KW-0175">Coiled coil</keyword>
<keyword evidence="3" id="KW-0472">Membrane</keyword>
<reference evidence="4" key="1">
    <citation type="journal article" date="2021" name="Proc. Natl. Acad. Sci. U.S.A.">
        <title>A Catalog of Tens of Thousands of Viruses from Human Metagenomes Reveals Hidden Associations with Chronic Diseases.</title>
        <authorList>
            <person name="Tisza M.J."/>
            <person name="Buck C.B."/>
        </authorList>
    </citation>
    <scope>NUCLEOTIDE SEQUENCE</scope>
    <source>
        <strain evidence="4">CtOb14</strain>
    </source>
</reference>
<keyword evidence="3" id="KW-0812">Transmembrane</keyword>
<evidence type="ECO:0000313" key="4">
    <source>
        <dbReference type="EMBL" id="DAF51916.1"/>
    </source>
</evidence>
<feature type="coiled-coil region" evidence="2">
    <location>
        <begin position="360"/>
        <end position="391"/>
    </location>
</feature>
<keyword evidence="1" id="KW-1245">Viral tail assembly</keyword>
<keyword evidence="3" id="KW-1133">Transmembrane helix</keyword>
<feature type="transmembrane region" description="Helical" evidence="3">
    <location>
        <begin position="339"/>
        <end position="357"/>
    </location>
</feature>
<evidence type="ECO:0000256" key="1">
    <source>
        <dbReference type="ARBA" id="ARBA00022465"/>
    </source>
</evidence>
<keyword evidence="1" id="KW-1188">Viral release from host cell</keyword>
<dbReference type="NCBIfam" id="TIGR01760">
    <property type="entry name" value="tape_meas_TP901"/>
    <property type="match status" value="1"/>
</dbReference>
<dbReference type="InterPro" id="IPR010090">
    <property type="entry name" value="Phage_tape_meas"/>
</dbReference>
<dbReference type="EMBL" id="BK032625">
    <property type="protein sequence ID" value="DAF51916.1"/>
    <property type="molecule type" value="Genomic_DNA"/>
</dbReference>
<evidence type="ECO:0000256" key="3">
    <source>
        <dbReference type="SAM" id="Phobius"/>
    </source>
</evidence>
<evidence type="ECO:0000256" key="2">
    <source>
        <dbReference type="SAM" id="Coils"/>
    </source>
</evidence>
<organism evidence="4">
    <name type="scientific">Siphoviridae sp. ctOb14</name>
    <dbReference type="NCBI Taxonomy" id="2827862"/>
    <lineage>
        <taxon>Viruses</taxon>
        <taxon>Duplodnaviria</taxon>
        <taxon>Heunggongvirae</taxon>
        <taxon>Uroviricota</taxon>
        <taxon>Caudoviricetes</taxon>
    </lineage>
</organism>